<dbReference type="InterPro" id="IPR036388">
    <property type="entry name" value="WH-like_DNA-bd_sf"/>
</dbReference>
<dbReference type="InterPro" id="IPR005119">
    <property type="entry name" value="LysR_subst-bd"/>
</dbReference>
<dbReference type="GO" id="GO:0005829">
    <property type="term" value="C:cytosol"/>
    <property type="evidence" value="ECO:0007669"/>
    <property type="project" value="TreeGrafter"/>
</dbReference>
<sequence>MSTLSVHGLTRRVDLFTLRLFLTVVEEGQIRRAAIRENIAASAATKRIQDLEEIAGVQLFERNPNGAVPSAAGEVLARHLRLLFENLEDMRRELGEFSEGVRGHVAVGTTGAVLIQYLAREIGEFSRSFPLVELELKQDANTNLLRAVVSGDVDVAVYIVSPEIDEEPLDSLPYRIDRLVALVPRGHRLGEQSDVAFADLIREPFIAMHPNTTLMSDVNRAARALGQAVQPKFTVNGAEEARSLVEAGLGVTIVPECMVPVEASTRYSVLQLAEPWATRSVRIGTRRGKAVTAAARALIRQLTEQPEAAASEGGRPVGDGSR</sequence>
<dbReference type="KEGG" id="cuh:BJN34_26115"/>
<dbReference type="EMBL" id="CP017758">
    <property type="protein sequence ID" value="AQV97340.1"/>
    <property type="molecule type" value="Genomic_DNA"/>
</dbReference>
<dbReference type="Pfam" id="PF03466">
    <property type="entry name" value="LysR_substrate"/>
    <property type="match status" value="1"/>
</dbReference>
<dbReference type="RefSeq" id="WP_078199716.1">
    <property type="nucleotide sequence ID" value="NZ_CP017758.1"/>
</dbReference>
<proteinExistence type="inferred from homology"/>
<protein>
    <submittedName>
        <fullName evidence="6">LysR family transcriptional regulator</fullName>
    </submittedName>
</protein>
<accession>A0A1U9UXD6</accession>
<dbReference type="Gene3D" id="3.40.190.290">
    <property type="match status" value="1"/>
</dbReference>
<comment type="similarity">
    <text evidence="1">Belongs to the LysR transcriptional regulatory family.</text>
</comment>
<evidence type="ECO:0000256" key="3">
    <source>
        <dbReference type="ARBA" id="ARBA00023125"/>
    </source>
</evidence>
<dbReference type="InterPro" id="IPR050950">
    <property type="entry name" value="HTH-type_LysR_regulators"/>
</dbReference>
<dbReference type="Gene3D" id="1.10.10.10">
    <property type="entry name" value="Winged helix-like DNA-binding domain superfamily/Winged helix DNA-binding domain"/>
    <property type="match status" value="1"/>
</dbReference>
<keyword evidence="3" id="KW-0238">DNA-binding</keyword>
<evidence type="ECO:0000256" key="1">
    <source>
        <dbReference type="ARBA" id="ARBA00009437"/>
    </source>
</evidence>
<evidence type="ECO:0000313" key="7">
    <source>
        <dbReference type="Proteomes" id="UP000189627"/>
    </source>
</evidence>
<keyword evidence="2" id="KW-0805">Transcription regulation</keyword>
<dbReference type="InterPro" id="IPR036390">
    <property type="entry name" value="WH_DNA-bd_sf"/>
</dbReference>
<dbReference type="SUPFAM" id="SSF53850">
    <property type="entry name" value="Periplasmic binding protein-like II"/>
    <property type="match status" value="1"/>
</dbReference>
<dbReference type="OrthoDB" id="9785974at2"/>
<dbReference type="PROSITE" id="PS50931">
    <property type="entry name" value="HTH_LYSR"/>
    <property type="match status" value="1"/>
</dbReference>
<gene>
    <name evidence="6" type="ORF">BJN34_26115</name>
</gene>
<dbReference type="PANTHER" id="PTHR30419:SF2">
    <property type="entry name" value="LYSR FAMILY TRANSCRIPTIONAL REGULATOR"/>
    <property type="match status" value="1"/>
</dbReference>
<reference evidence="7" key="1">
    <citation type="submission" date="2017-02" db="EMBL/GenBank/DDBJ databases">
        <title>Complete genome sequence of Cupriavidus necator strain NH9, a 3-chlorobenzoate degrader.</title>
        <authorList>
            <person name="Moriuchi R."/>
            <person name="Dohra H."/>
            <person name="Ogawa N."/>
        </authorList>
    </citation>
    <scope>NUCLEOTIDE SEQUENCE [LARGE SCALE GENOMIC DNA]</scope>
    <source>
        <strain evidence="7">NH9</strain>
    </source>
</reference>
<evidence type="ECO:0000313" key="6">
    <source>
        <dbReference type="EMBL" id="AQV97340.1"/>
    </source>
</evidence>
<dbReference type="Pfam" id="PF00126">
    <property type="entry name" value="HTH_1"/>
    <property type="match status" value="1"/>
</dbReference>
<dbReference type="SUPFAM" id="SSF46785">
    <property type="entry name" value="Winged helix' DNA-binding domain"/>
    <property type="match status" value="1"/>
</dbReference>
<dbReference type="InterPro" id="IPR000847">
    <property type="entry name" value="LysR_HTH_N"/>
</dbReference>
<feature type="domain" description="HTH lysR-type" evidence="5">
    <location>
        <begin position="18"/>
        <end position="70"/>
    </location>
</feature>
<dbReference type="AlphaFoldDB" id="A0A1U9UXD6"/>
<organism evidence="6 7">
    <name type="scientific">Cupriavidus necator</name>
    <name type="common">Alcaligenes eutrophus</name>
    <name type="synonym">Ralstonia eutropha</name>
    <dbReference type="NCBI Taxonomy" id="106590"/>
    <lineage>
        <taxon>Bacteria</taxon>
        <taxon>Pseudomonadati</taxon>
        <taxon>Pseudomonadota</taxon>
        <taxon>Betaproteobacteria</taxon>
        <taxon>Burkholderiales</taxon>
        <taxon>Burkholderiaceae</taxon>
        <taxon>Cupriavidus</taxon>
    </lineage>
</organism>
<dbReference type="Proteomes" id="UP000189627">
    <property type="component" value="Chromosome 2"/>
</dbReference>
<name>A0A1U9UXD6_CUPNE</name>
<dbReference type="GO" id="GO:0003700">
    <property type="term" value="F:DNA-binding transcription factor activity"/>
    <property type="evidence" value="ECO:0007669"/>
    <property type="project" value="InterPro"/>
</dbReference>
<evidence type="ECO:0000256" key="4">
    <source>
        <dbReference type="ARBA" id="ARBA00023163"/>
    </source>
</evidence>
<dbReference type="GO" id="GO:0003677">
    <property type="term" value="F:DNA binding"/>
    <property type="evidence" value="ECO:0007669"/>
    <property type="project" value="UniProtKB-KW"/>
</dbReference>
<evidence type="ECO:0000259" key="5">
    <source>
        <dbReference type="PROSITE" id="PS50931"/>
    </source>
</evidence>
<dbReference type="PANTHER" id="PTHR30419">
    <property type="entry name" value="HTH-TYPE TRANSCRIPTIONAL REGULATOR YBHD"/>
    <property type="match status" value="1"/>
</dbReference>
<keyword evidence="4" id="KW-0804">Transcription</keyword>
<evidence type="ECO:0000256" key="2">
    <source>
        <dbReference type="ARBA" id="ARBA00023015"/>
    </source>
</evidence>